<protein>
    <submittedName>
        <fullName evidence="1">Uncharacterized protein</fullName>
    </submittedName>
</protein>
<evidence type="ECO:0000313" key="1">
    <source>
        <dbReference type="EnsemblPlants" id="AVESA.00010b.r2.5AG0854390.1.CDS"/>
    </source>
</evidence>
<evidence type="ECO:0000313" key="2">
    <source>
        <dbReference type="Proteomes" id="UP001732700"/>
    </source>
</evidence>
<accession>A0ACD5XXU8</accession>
<dbReference type="EnsemblPlants" id="AVESA.00010b.r2.5AG0854390.1">
    <property type="protein sequence ID" value="AVESA.00010b.r2.5AG0854390.1.CDS"/>
    <property type="gene ID" value="AVESA.00010b.r2.5AG0854390"/>
</dbReference>
<reference evidence="1" key="2">
    <citation type="submission" date="2025-09" db="UniProtKB">
        <authorList>
            <consortium name="EnsemblPlants"/>
        </authorList>
    </citation>
    <scope>IDENTIFICATION</scope>
</reference>
<proteinExistence type="predicted"/>
<dbReference type="Proteomes" id="UP001732700">
    <property type="component" value="Chromosome 5A"/>
</dbReference>
<organism evidence="1 2">
    <name type="scientific">Avena sativa</name>
    <name type="common">Oat</name>
    <dbReference type="NCBI Taxonomy" id="4498"/>
    <lineage>
        <taxon>Eukaryota</taxon>
        <taxon>Viridiplantae</taxon>
        <taxon>Streptophyta</taxon>
        <taxon>Embryophyta</taxon>
        <taxon>Tracheophyta</taxon>
        <taxon>Spermatophyta</taxon>
        <taxon>Magnoliopsida</taxon>
        <taxon>Liliopsida</taxon>
        <taxon>Poales</taxon>
        <taxon>Poaceae</taxon>
        <taxon>BOP clade</taxon>
        <taxon>Pooideae</taxon>
        <taxon>Poodae</taxon>
        <taxon>Poeae</taxon>
        <taxon>Poeae Chloroplast Group 1 (Aveneae type)</taxon>
        <taxon>Aveninae</taxon>
        <taxon>Avena</taxon>
    </lineage>
</organism>
<keyword evidence="2" id="KW-1185">Reference proteome</keyword>
<reference evidence="1" key="1">
    <citation type="submission" date="2021-05" db="EMBL/GenBank/DDBJ databases">
        <authorList>
            <person name="Scholz U."/>
            <person name="Mascher M."/>
            <person name="Fiebig A."/>
        </authorList>
    </citation>
    <scope>NUCLEOTIDE SEQUENCE [LARGE SCALE GENOMIC DNA]</scope>
</reference>
<sequence length="1200" mass="133600">MAGMDGKGDGSVAPVRTSDRLRQRPKYYGRGYLYYSPNMRNKINNKKRTAASQIAKKLLRKPAARDPPDDSVAANLRRSTRKRRMSVTLEDYGTDSSNMEDDDLMRPRYRSSKSKADDQASAQPKRKKMSNSNSIPRREGLRPRRSLRGQRHLPYQDSDDDQESSEEQHAEDQRENGNDIEEDDANEEEVDGGDEAEEDGDDEDGEEEQEVRRRYDLRDRAEVRRPSPRKEGKHRPQSPRRVLVQGVGPKNSKYLKKSGSRMHKRPRYSMPDDSDDSLLVDEPDEGPSMPWMRTGRGGMPWLLGGMDMHSSSAWGLNAGASGWGHQGDTGVSATSLMPGAQTAGPSSKGGADIQPLQIDESVSFNDIGGLSEYIDALKEMVFFPLLYPDFFANYHITPPRGVLLCGPPGTGKTLIARALACAASKAGQKVSFYMRKGADVLSKWVGEAERQLKLLFEEAQKNQPAIIFFDEIDGLAPVRSSKQEQIHNSIVSTLLALMDGLDSRGQVVLIGATNRIDAIDGALRRPGRFDREFYFPLPGYDARAEILDIHTRKWKEPPPKELKMELAASCVGYCGADLKALCTEAAIRAFREKYPQVYTSDDKFVIDVDSVRVQKNHFLEAMSTITPAAHRGSIVHSRPLSPVIAPCLKRHLEKIMERISDVFPYLSSSDVSKYSALSYGSSISLVYRPRLLICGVEGVGLDHVGPAVLHELEKFSVHSLGLPSLLSDPSAKTPEEALVHIFGEARRTTPSILYLPQFHLWWDTAHEQLRAVLLTLLNELASNLPVLLLGTSSVAFDDLEEECASIFSSRNVYQVDRPGDEDRLRYFTILFDSLLSLQMEDSRSKSKDQKSSVDLPKAPKKVDGPKVSELKAKAEAEQHAVRRMRMCLRDICNRILYNKRFNAFHFPVSEEEVPDYRAIIHNPMDMATVLQRVDSGQYFTPAAFMKDIDLIVSNAKTYNGEDYNGSRIVSRACELRDVVQGMLSQMDPSLVSFCDKIAAQGGPLQFMDGEDSSILQAPPVVQLVSVTRTSARLRNVQPEVDLSRSYEVLKRHKKNTENEHGSAIKESTARDERSPVDVDLSKPVSPEEAPKGPDSNGPLKEADEAPAEAPAAPGSPPEPMATDNGEESAMSTSDDTLEQLEALKKRFMKLTAGYGVPQLERLYSRIMKGALELRGKGTNVDNGRLVVRHLLAFVENSDNF</sequence>
<name>A0ACD5XXU8_AVESA</name>